<feature type="compositionally biased region" description="Basic and acidic residues" evidence="19">
    <location>
        <begin position="1"/>
        <end position="19"/>
    </location>
</feature>
<dbReference type="PANTHER" id="PTHR46382:SF1">
    <property type="entry name" value="PHOSPHATIDATE CYTIDYLYLTRANSFERASE"/>
    <property type="match status" value="1"/>
</dbReference>
<evidence type="ECO:0000256" key="8">
    <source>
        <dbReference type="ARBA" id="ARBA00022475"/>
    </source>
</evidence>
<evidence type="ECO:0000256" key="17">
    <source>
        <dbReference type="ARBA" id="ARBA00023264"/>
    </source>
</evidence>
<dbReference type="PROSITE" id="PS01315">
    <property type="entry name" value="CDS"/>
    <property type="match status" value="1"/>
</dbReference>
<dbReference type="AlphaFoldDB" id="A0A895XR81"/>
<keyword evidence="10 18" id="KW-0808">Transferase</keyword>
<evidence type="ECO:0000256" key="15">
    <source>
        <dbReference type="ARBA" id="ARBA00023136"/>
    </source>
</evidence>
<evidence type="ECO:0000256" key="11">
    <source>
        <dbReference type="ARBA" id="ARBA00022692"/>
    </source>
</evidence>
<comment type="catalytic activity">
    <reaction evidence="1 18">
        <text>a 1,2-diacyl-sn-glycero-3-phosphate + CTP + H(+) = a CDP-1,2-diacyl-sn-glycerol + diphosphate</text>
        <dbReference type="Rhea" id="RHEA:16229"/>
        <dbReference type="ChEBI" id="CHEBI:15378"/>
        <dbReference type="ChEBI" id="CHEBI:33019"/>
        <dbReference type="ChEBI" id="CHEBI:37563"/>
        <dbReference type="ChEBI" id="CHEBI:58332"/>
        <dbReference type="ChEBI" id="CHEBI:58608"/>
        <dbReference type="EC" id="2.7.7.41"/>
    </reaction>
</comment>
<comment type="pathway">
    <text evidence="4">Lipid metabolism.</text>
</comment>
<keyword evidence="17" id="KW-1208">Phospholipid metabolism</keyword>
<evidence type="ECO:0000256" key="9">
    <source>
        <dbReference type="ARBA" id="ARBA00022516"/>
    </source>
</evidence>
<keyword evidence="16" id="KW-0594">Phospholipid biosynthesis</keyword>
<evidence type="ECO:0000256" key="3">
    <source>
        <dbReference type="ARBA" id="ARBA00005119"/>
    </source>
</evidence>
<evidence type="ECO:0000256" key="2">
    <source>
        <dbReference type="ARBA" id="ARBA00004651"/>
    </source>
</evidence>
<dbReference type="GO" id="GO:0005886">
    <property type="term" value="C:plasma membrane"/>
    <property type="evidence" value="ECO:0007669"/>
    <property type="project" value="UniProtKB-SubCell"/>
</dbReference>
<evidence type="ECO:0000256" key="18">
    <source>
        <dbReference type="RuleBase" id="RU003938"/>
    </source>
</evidence>
<organism evidence="21 22">
    <name type="scientific">Natronoglycomyces albus</name>
    <dbReference type="NCBI Taxonomy" id="2811108"/>
    <lineage>
        <taxon>Bacteria</taxon>
        <taxon>Bacillati</taxon>
        <taxon>Actinomycetota</taxon>
        <taxon>Actinomycetes</taxon>
        <taxon>Glycomycetales</taxon>
        <taxon>Glycomycetaceae</taxon>
        <taxon>Natronoglycomyces</taxon>
    </lineage>
</organism>
<keyword evidence="8" id="KW-1003">Cell membrane</keyword>
<evidence type="ECO:0000256" key="13">
    <source>
        <dbReference type="ARBA" id="ARBA00022989"/>
    </source>
</evidence>
<evidence type="ECO:0000256" key="5">
    <source>
        <dbReference type="ARBA" id="ARBA00010185"/>
    </source>
</evidence>
<feature type="transmembrane region" description="Helical" evidence="20">
    <location>
        <begin position="230"/>
        <end position="250"/>
    </location>
</feature>
<keyword evidence="22" id="KW-1185">Reference proteome</keyword>
<dbReference type="PANTHER" id="PTHR46382">
    <property type="entry name" value="PHOSPHATIDATE CYTIDYLYLTRANSFERASE"/>
    <property type="match status" value="1"/>
</dbReference>
<sequence length="349" mass="36572">MRPLHSDQPGDERARRSEAEPSPPPSLDTPHPQSDLPDSPQLGNEEPKQPVKKVKAGRNLPAAIITGVVLGAVILGSLLIQPIVFLGVAGVAVAVGTWELATAMRKAGKNVPVVPLAVGAVIVLALTWFGGGNALMLSIGLVVAALFIWRLGEGATGYHIDLPASVLVAVYVPFLGGFAMLIASAEDGAWRVIAMLLMVVLSDTGGYVAGVFFGKHPMAPRISPKKSWEGLFGSVAASSLGGALALWLLFEVDVWMGLAVGVSIALAGTLGDLTESLIKRDLGIKDMSNLIPGHGGLMDRLDSILMAAPVAFIWFWYLLGLAGDLCLFESIDSSDLVTQRWEPGTCGGL</sequence>
<feature type="region of interest" description="Disordered" evidence="19">
    <location>
        <begin position="1"/>
        <end position="53"/>
    </location>
</feature>
<dbReference type="Proteomes" id="UP000662939">
    <property type="component" value="Chromosome"/>
</dbReference>
<evidence type="ECO:0000313" key="21">
    <source>
        <dbReference type="EMBL" id="QSB06222.1"/>
    </source>
</evidence>
<keyword evidence="12 18" id="KW-0548">Nucleotidyltransferase</keyword>
<evidence type="ECO:0000256" key="6">
    <source>
        <dbReference type="ARBA" id="ARBA00012487"/>
    </source>
</evidence>
<feature type="transmembrane region" description="Helical" evidence="20">
    <location>
        <begin position="83"/>
        <end position="101"/>
    </location>
</feature>
<dbReference type="EMBL" id="CP070496">
    <property type="protein sequence ID" value="QSB06222.1"/>
    <property type="molecule type" value="Genomic_DNA"/>
</dbReference>
<evidence type="ECO:0000256" key="10">
    <source>
        <dbReference type="ARBA" id="ARBA00022679"/>
    </source>
</evidence>
<evidence type="ECO:0000256" key="7">
    <source>
        <dbReference type="ARBA" id="ARBA00019373"/>
    </source>
</evidence>
<evidence type="ECO:0000256" key="16">
    <source>
        <dbReference type="ARBA" id="ARBA00023209"/>
    </source>
</evidence>
<dbReference type="Pfam" id="PF01148">
    <property type="entry name" value="CTP_transf_1"/>
    <property type="match status" value="1"/>
</dbReference>
<dbReference type="UniPathway" id="UPA00557">
    <property type="reaction ID" value="UER00614"/>
</dbReference>
<feature type="transmembrane region" description="Helical" evidence="20">
    <location>
        <begin position="299"/>
        <end position="319"/>
    </location>
</feature>
<keyword evidence="14" id="KW-0443">Lipid metabolism</keyword>
<dbReference type="RefSeq" id="WP_213172231.1">
    <property type="nucleotide sequence ID" value="NZ_CP070496.1"/>
</dbReference>
<accession>A0A895XR81</accession>
<comment type="similarity">
    <text evidence="5 18">Belongs to the CDS family.</text>
</comment>
<keyword evidence="15 20" id="KW-0472">Membrane</keyword>
<evidence type="ECO:0000256" key="14">
    <source>
        <dbReference type="ARBA" id="ARBA00023098"/>
    </source>
</evidence>
<dbReference type="InterPro" id="IPR000374">
    <property type="entry name" value="PC_trans"/>
</dbReference>
<evidence type="ECO:0000256" key="19">
    <source>
        <dbReference type="SAM" id="MobiDB-lite"/>
    </source>
</evidence>
<keyword evidence="9" id="KW-0444">Lipid biosynthesis</keyword>
<keyword evidence="11 18" id="KW-0812">Transmembrane</keyword>
<feature type="transmembrane region" description="Helical" evidence="20">
    <location>
        <begin position="189"/>
        <end position="209"/>
    </location>
</feature>
<comment type="subcellular location">
    <subcellularLocation>
        <location evidence="2">Cell membrane</location>
        <topology evidence="2">Multi-pass membrane protein</topology>
    </subcellularLocation>
</comment>
<dbReference type="GO" id="GO:0004605">
    <property type="term" value="F:phosphatidate cytidylyltransferase activity"/>
    <property type="evidence" value="ECO:0007669"/>
    <property type="project" value="UniProtKB-EC"/>
</dbReference>
<dbReference type="GO" id="GO:0016024">
    <property type="term" value="P:CDP-diacylglycerol biosynthetic process"/>
    <property type="evidence" value="ECO:0007669"/>
    <property type="project" value="UniProtKB-UniPathway"/>
</dbReference>
<feature type="transmembrane region" description="Helical" evidence="20">
    <location>
        <begin position="60"/>
        <end position="77"/>
    </location>
</feature>
<gene>
    <name evidence="21" type="ORF">JQS30_04740</name>
</gene>
<comment type="pathway">
    <text evidence="3 18">Phospholipid metabolism; CDP-diacylglycerol biosynthesis; CDP-diacylglycerol from sn-glycerol 3-phosphate: step 3/3.</text>
</comment>
<proteinExistence type="inferred from homology"/>
<evidence type="ECO:0000256" key="4">
    <source>
        <dbReference type="ARBA" id="ARBA00005189"/>
    </source>
</evidence>
<feature type="transmembrane region" description="Helical" evidence="20">
    <location>
        <begin position="113"/>
        <end position="129"/>
    </location>
</feature>
<reference evidence="21" key="1">
    <citation type="submission" date="2021-02" db="EMBL/GenBank/DDBJ databases">
        <title>Natronoglycomyces albus gen. nov., sp. nov, a haloalkaliphilic actinobacterium from a soda solonchak soil.</title>
        <authorList>
            <person name="Sorokin D.Y."/>
            <person name="Khijniak T.V."/>
            <person name="Zakharycheva A.P."/>
            <person name="Boueva O.V."/>
            <person name="Ariskina E.V."/>
            <person name="Hahnke R.L."/>
            <person name="Bunk B."/>
            <person name="Sproer C."/>
            <person name="Schumann P."/>
            <person name="Evtushenko L.I."/>
            <person name="Kublanov I.V."/>
        </authorList>
    </citation>
    <scope>NUCLEOTIDE SEQUENCE</scope>
    <source>
        <strain evidence="21">DSM 106290</strain>
    </source>
</reference>
<evidence type="ECO:0000256" key="1">
    <source>
        <dbReference type="ARBA" id="ARBA00001698"/>
    </source>
</evidence>
<evidence type="ECO:0000313" key="22">
    <source>
        <dbReference type="Proteomes" id="UP000662939"/>
    </source>
</evidence>
<feature type="transmembrane region" description="Helical" evidence="20">
    <location>
        <begin position="164"/>
        <end position="183"/>
    </location>
</feature>
<dbReference type="EC" id="2.7.7.41" evidence="6 18"/>
<evidence type="ECO:0000256" key="20">
    <source>
        <dbReference type="SAM" id="Phobius"/>
    </source>
</evidence>
<protein>
    <recommendedName>
        <fullName evidence="7 18">Phosphatidate cytidylyltransferase</fullName>
        <ecNumber evidence="6 18">2.7.7.41</ecNumber>
    </recommendedName>
</protein>
<keyword evidence="13 20" id="KW-1133">Transmembrane helix</keyword>
<evidence type="ECO:0000256" key="12">
    <source>
        <dbReference type="ARBA" id="ARBA00022695"/>
    </source>
</evidence>
<feature type="transmembrane region" description="Helical" evidence="20">
    <location>
        <begin position="135"/>
        <end position="152"/>
    </location>
</feature>
<name>A0A895XR81_9ACTN</name>
<dbReference type="KEGG" id="nav:JQS30_04740"/>